<name>A0A6I9T567_SESIN</name>
<dbReference type="GO" id="GO:0005634">
    <property type="term" value="C:nucleus"/>
    <property type="evidence" value="ECO:0007669"/>
    <property type="project" value="UniProtKB-SubCell"/>
</dbReference>
<dbReference type="InterPro" id="IPR035441">
    <property type="entry name" value="TFIIS/LEDGF_dom_sf"/>
</dbReference>
<evidence type="ECO:0000259" key="5">
    <source>
        <dbReference type="PROSITE" id="PS51319"/>
    </source>
</evidence>
<dbReference type="FunCoup" id="A0A6I9T567">
    <property type="interactions" value="2378"/>
</dbReference>
<dbReference type="Gramene" id="SIN_1020079.t">
    <property type="protein sequence ID" value="SIN_1020079.t"/>
    <property type="gene ID" value="SIN_1020079"/>
</dbReference>
<dbReference type="PROSITE" id="PS51319">
    <property type="entry name" value="TFIIS_N"/>
    <property type="match status" value="1"/>
</dbReference>
<dbReference type="CDD" id="cd00183">
    <property type="entry name" value="TFIIS_I"/>
    <property type="match status" value="1"/>
</dbReference>
<feature type="region of interest" description="Disordered" evidence="4">
    <location>
        <begin position="72"/>
        <end position="105"/>
    </location>
</feature>
<evidence type="ECO:0000256" key="1">
    <source>
        <dbReference type="ARBA" id="ARBA00004123"/>
    </source>
</evidence>
<feature type="compositionally biased region" description="Polar residues" evidence="4">
    <location>
        <begin position="366"/>
        <end position="376"/>
    </location>
</feature>
<sequence>MATTPVSLDKWREYFRGANSDIFDIIEHAVMVAACDCPYDFKLKRDRIAEMLFTCKFTKCFGCDRVELAVPNPDGVEKRDDGDDKYRSEIEAGGSKDTKESKVNDDDHHTEIVVMDVNQITNNSYGDVDALTDEIEESSQILDEVFRIKAIIDNRQEESCELLIDSLRRLQLMTLSVEILKDTEIGKSVNAMRKHGSKEIRSLVRTLIENWKSVVDAWVDATTAIAAVEVTTESVRTSVVEEEQGLPSPPLDEGAFFSPPTNMELSKFFDGMDDDGNPRDNRALNKNQEKQKFESPSDSSTHPKDQKSEQKTNQESILKKQAPPCKPNRLPTDESATRRPKPALQPKSNNETMIQQKGTKPKKPSPHQQENFDCNNEASIKIKLEAAKRKLHERYQEVEKAKKRRTIQVVELHDLPKQTTAQRNQPMRPGNQHRQLANGRW</sequence>
<gene>
    <name evidence="7" type="primary">LOC105162688</name>
</gene>
<evidence type="ECO:0000256" key="4">
    <source>
        <dbReference type="SAM" id="MobiDB-lite"/>
    </source>
</evidence>
<dbReference type="Pfam" id="PF08711">
    <property type="entry name" value="Med26"/>
    <property type="match status" value="1"/>
</dbReference>
<dbReference type="PANTHER" id="PTHR46554">
    <property type="entry name" value="MEDIATOR OF RNA POLYMERASE II TRANSCRIPTION SUBUNIT 26A-RELATED"/>
    <property type="match status" value="1"/>
</dbReference>
<dbReference type="Proteomes" id="UP000504604">
    <property type="component" value="Linkage group LG5"/>
</dbReference>
<dbReference type="Gene3D" id="1.20.930.10">
    <property type="entry name" value="Conserved domain common to transcription factors TFIIS, elongin A, CRSP70"/>
    <property type="match status" value="1"/>
</dbReference>
<dbReference type="InterPro" id="IPR003617">
    <property type="entry name" value="TFIIS/CRSP70_N_sub"/>
</dbReference>
<dbReference type="KEGG" id="sind:105162688"/>
<dbReference type="SMART" id="SM00509">
    <property type="entry name" value="TFS2N"/>
    <property type="match status" value="1"/>
</dbReference>
<dbReference type="GeneID" id="105162688"/>
<evidence type="ECO:0000256" key="2">
    <source>
        <dbReference type="ARBA" id="ARBA00023242"/>
    </source>
</evidence>
<dbReference type="RefSeq" id="XP_011079079.1">
    <property type="nucleotide sequence ID" value="XM_011080777.2"/>
</dbReference>
<feature type="compositionally biased region" description="Basic and acidic residues" evidence="4">
    <location>
        <begin position="75"/>
        <end position="105"/>
    </location>
</feature>
<dbReference type="InParanoid" id="A0A6I9T567"/>
<dbReference type="PANTHER" id="PTHR46554:SF2">
    <property type="entry name" value="TFIIS N-TERMINAL DOMAIN-CONTAINING PROTEIN"/>
    <property type="match status" value="1"/>
</dbReference>
<feature type="domain" description="TFIIS N-terminal" evidence="5">
    <location>
        <begin position="143"/>
        <end position="218"/>
    </location>
</feature>
<evidence type="ECO:0000313" key="6">
    <source>
        <dbReference type="Proteomes" id="UP000504604"/>
    </source>
</evidence>
<organism evidence="6 7">
    <name type="scientific">Sesamum indicum</name>
    <name type="common">Oriental sesame</name>
    <name type="synonym">Sesamum orientale</name>
    <dbReference type="NCBI Taxonomy" id="4182"/>
    <lineage>
        <taxon>Eukaryota</taxon>
        <taxon>Viridiplantae</taxon>
        <taxon>Streptophyta</taxon>
        <taxon>Embryophyta</taxon>
        <taxon>Tracheophyta</taxon>
        <taxon>Spermatophyta</taxon>
        <taxon>Magnoliopsida</taxon>
        <taxon>eudicotyledons</taxon>
        <taxon>Gunneridae</taxon>
        <taxon>Pentapetalae</taxon>
        <taxon>asterids</taxon>
        <taxon>lamiids</taxon>
        <taxon>Lamiales</taxon>
        <taxon>Pedaliaceae</taxon>
        <taxon>Sesamum</taxon>
    </lineage>
</organism>
<evidence type="ECO:0000313" key="7">
    <source>
        <dbReference type="RefSeq" id="XP_011079079.1"/>
    </source>
</evidence>
<reference evidence="7" key="1">
    <citation type="submission" date="2025-08" db="UniProtKB">
        <authorList>
            <consortium name="RefSeq"/>
        </authorList>
    </citation>
    <scope>IDENTIFICATION</scope>
</reference>
<feature type="region of interest" description="Disordered" evidence="4">
    <location>
        <begin position="412"/>
        <end position="441"/>
    </location>
</feature>
<dbReference type="SUPFAM" id="SSF47676">
    <property type="entry name" value="Conserved domain common to transcription factors TFIIS, elongin A, CRSP70"/>
    <property type="match status" value="1"/>
</dbReference>
<dbReference type="AlphaFoldDB" id="A0A6I9T567"/>
<feature type="compositionally biased region" description="Basic and acidic residues" evidence="4">
    <location>
        <begin position="276"/>
        <end position="312"/>
    </location>
</feature>
<feature type="compositionally biased region" description="Polar residues" evidence="4">
    <location>
        <begin position="346"/>
        <end position="358"/>
    </location>
</feature>
<keyword evidence="6" id="KW-1185">Reference proteome</keyword>
<feature type="region of interest" description="Disordered" evidence="4">
    <location>
        <begin position="239"/>
        <end position="376"/>
    </location>
</feature>
<dbReference type="OrthoDB" id="44867at2759"/>
<dbReference type="InterPro" id="IPR017923">
    <property type="entry name" value="TFIIS_N"/>
</dbReference>
<accession>A0A6I9T567</accession>
<protein>
    <submittedName>
        <fullName evidence="7">Probable mediator of RNA polymerase II transcription subunit 26b</fullName>
    </submittedName>
</protein>
<comment type="subcellular location">
    <subcellularLocation>
        <location evidence="1 3">Nucleus</location>
    </subcellularLocation>
</comment>
<proteinExistence type="predicted"/>
<keyword evidence="2 3" id="KW-0539">Nucleus</keyword>
<evidence type="ECO:0000256" key="3">
    <source>
        <dbReference type="PROSITE-ProRule" id="PRU00649"/>
    </source>
</evidence>